<accession>A0ABD1XYW9</accession>
<protein>
    <submittedName>
        <fullName evidence="1">Uncharacterized protein</fullName>
    </submittedName>
</protein>
<dbReference type="AlphaFoldDB" id="A0ABD1XYW9"/>
<dbReference type="EMBL" id="JBHFFA010000007">
    <property type="protein sequence ID" value="KAL2614152.1"/>
    <property type="molecule type" value="Genomic_DNA"/>
</dbReference>
<reference evidence="1 2" key="1">
    <citation type="submission" date="2024-09" db="EMBL/GenBank/DDBJ databases">
        <title>Chromosome-scale assembly of Riccia fluitans.</title>
        <authorList>
            <person name="Paukszto L."/>
            <person name="Sawicki J."/>
            <person name="Karawczyk K."/>
            <person name="Piernik-Szablinska J."/>
            <person name="Szczecinska M."/>
            <person name="Mazdziarz M."/>
        </authorList>
    </citation>
    <scope>NUCLEOTIDE SEQUENCE [LARGE SCALE GENOMIC DNA]</scope>
    <source>
        <strain evidence="1">Rf_01</strain>
        <tissue evidence="1">Aerial parts of the thallus</tissue>
    </source>
</reference>
<comment type="caution">
    <text evidence="1">The sequence shown here is derived from an EMBL/GenBank/DDBJ whole genome shotgun (WGS) entry which is preliminary data.</text>
</comment>
<proteinExistence type="predicted"/>
<evidence type="ECO:0000313" key="2">
    <source>
        <dbReference type="Proteomes" id="UP001605036"/>
    </source>
</evidence>
<organism evidence="1 2">
    <name type="scientific">Riccia fluitans</name>
    <dbReference type="NCBI Taxonomy" id="41844"/>
    <lineage>
        <taxon>Eukaryota</taxon>
        <taxon>Viridiplantae</taxon>
        <taxon>Streptophyta</taxon>
        <taxon>Embryophyta</taxon>
        <taxon>Marchantiophyta</taxon>
        <taxon>Marchantiopsida</taxon>
        <taxon>Marchantiidae</taxon>
        <taxon>Marchantiales</taxon>
        <taxon>Ricciaceae</taxon>
        <taxon>Riccia</taxon>
    </lineage>
</organism>
<sequence length="159" mass="18212">MAPCSNKALKTKEMKIPHLTIANRRKMETWGLEGLFAVHWSKTYEDLVEELAGWSDQKVAVPKYEYRRKPGAWTSEVWREVYNLSKASLGSYVMKGKMLNAILAPMRAKHFQNNLLAFYHYAWVAINYPSSPTPDWSDVVEKTESRQIKALGVCNEATA</sequence>
<name>A0ABD1XYW9_9MARC</name>
<dbReference type="Proteomes" id="UP001605036">
    <property type="component" value="Unassembled WGS sequence"/>
</dbReference>
<evidence type="ECO:0000313" key="1">
    <source>
        <dbReference type="EMBL" id="KAL2614152.1"/>
    </source>
</evidence>
<gene>
    <name evidence="1" type="ORF">R1flu_025844</name>
</gene>
<keyword evidence="2" id="KW-1185">Reference proteome</keyword>